<feature type="binding site" evidence="16">
    <location>
        <position position="232"/>
    </location>
    <ligand>
        <name>Zn(2+)</name>
        <dbReference type="ChEBI" id="CHEBI:29105"/>
        <label>1</label>
    </ligand>
</feature>
<dbReference type="CDD" id="cd05674">
    <property type="entry name" value="M20_yscS"/>
    <property type="match status" value="1"/>
</dbReference>
<feature type="active site" evidence="15">
    <location>
        <position position="164"/>
    </location>
</feature>
<feature type="binding site" evidence="16">
    <location>
        <position position="546"/>
    </location>
    <ligand>
        <name>Zn(2+)</name>
        <dbReference type="ChEBI" id="CHEBI:29105"/>
        <label>1</label>
    </ligand>
</feature>
<evidence type="ECO:0000256" key="3">
    <source>
        <dbReference type="ARBA" id="ARBA00006247"/>
    </source>
</evidence>
<evidence type="ECO:0000256" key="11">
    <source>
        <dbReference type="ARBA" id="ARBA00022843"/>
    </source>
</evidence>
<feature type="active site" description="Proton acceptor" evidence="15">
    <location>
        <position position="231"/>
    </location>
</feature>
<keyword evidence="13" id="KW-0472">Membrane</keyword>
<evidence type="ECO:0000256" key="4">
    <source>
        <dbReference type="ARBA" id="ARBA00022499"/>
    </source>
</evidence>
<dbReference type="PANTHER" id="PTHR45962">
    <property type="entry name" value="N-FATTY-ACYL-AMINO ACID SYNTHASE/HYDROLASE PM20D1"/>
    <property type="match status" value="1"/>
</dbReference>
<evidence type="ECO:0000256" key="5">
    <source>
        <dbReference type="ARBA" id="ARBA00022645"/>
    </source>
</evidence>
<evidence type="ECO:0000256" key="9">
    <source>
        <dbReference type="ARBA" id="ARBA00022801"/>
    </source>
</evidence>
<comment type="subcellular location">
    <subcellularLocation>
        <location evidence="2">Membrane</location>
        <topology evidence="2">Single-pass membrane protein</topology>
    </subcellularLocation>
</comment>
<keyword evidence="4" id="KW-1017">Isopeptide bond</keyword>
<protein>
    <submittedName>
        <fullName evidence="18">KLLA0F01903p</fullName>
    </submittedName>
</protein>
<dbReference type="GeneID" id="2895287"/>
<evidence type="ECO:0000256" key="13">
    <source>
        <dbReference type="ARBA" id="ARBA00023136"/>
    </source>
</evidence>
<comment type="cofactor">
    <cofactor evidence="1">
        <name>Zn(2+)</name>
        <dbReference type="ChEBI" id="CHEBI:29105"/>
    </cofactor>
</comment>
<feature type="domain" description="Peptidase M20 dimerisation" evidence="17">
    <location>
        <begin position="280"/>
        <end position="434"/>
    </location>
</feature>
<dbReference type="GO" id="GO:0000328">
    <property type="term" value="C:fungal-type vacuole lumen"/>
    <property type="evidence" value="ECO:0007669"/>
    <property type="project" value="TreeGrafter"/>
</dbReference>
<reference evidence="18 19" key="1">
    <citation type="journal article" date="2004" name="Nature">
        <title>Genome evolution in yeasts.</title>
        <authorList>
            <consortium name="Genolevures"/>
            <person name="Dujon B."/>
            <person name="Sherman D."/>
            <person name="Fischer G."/>
            <person name="Durrens P."/>
            <person name="Casaregola S."/>
            <person name="Lafontaine I."/>
            <person name="de Montigny J."/>
            <person name="Marck C."/>
            <person name="Neuveglise C."/>
            <person name="Talla E."/>
            <person name="Goffard N."/>
            <person name="Frangeul L."/>
            <person name="Aigle M."/>
            <person name="Anthouard V."/>
            <person name="Babour A."/>
            <person name="Barbe V."/>
            <person name="Barnay S."/>
            <person name="Blanchin S."/>
            <person name="Beckerich J.M."/>
            <person name="Beyne E."/>
            <person name="Bleykasten C."/>
            <person name="Boisrame A."/>
            <person name="Boyer J."/>
            <person name="Cattolico L."/>
            <person name="Confanioleri F."/>
            <person name="de Daruvar A."/>
            <person name="Despons L."/>
            <person name="Fabre E."/>
            <person name="Fairhead C."/>
            <person name="Ferry-Dumazet H."/>
            <person name="Groppi A."/>
            <person name="Hantraye F."/>
            <person name="Hennequin C."/>
            <person name="Jauniaux N."/>
            <person name="Joyet P."/>
            <person name="Kachouri R."/>
            <person name="Kerrest A."/>
            <person name="Koszul R."/>
            <person name="Lemaire M."/>
            <person name="Lesur I."/>
            <person name="Ma L."/>
            <person name="Muller H."/>
            <person name="Nicaud J.M."/>
            <person name="Nikolski M."/>
            <person name="Oztas S."/>
            <person name="Ozier-Kalogeropoulos O."/>
            <person name="Pellenz S."/>
            <person name="Potier S."/>
            <person name="Richard G.F."/>
            <person name="Straub M.L."/>
            <person name="Suleau A."/>
            <person name="Swennene D."/>
            <person name="Tekaia F."/>
            <person name="Wesolowski-Louvel M."/>
            <person name="Westhof E."/>
            <person name="Wirth B."/>
            <person name="Zeniou-Meyer M."/>
            <person name="Zivanovic I."/>
            <person name="Bolotin-Fukuhara M."/>
            <person name="Thierry A."/>
            <person name="Bouchier C."/>
            <person name="Caudron B."/>
            <person name="Scarpelli C."/>
            <person name="Gaillardin C."/>
            <person name="Weissenbach J."/>
            <person name="Wincker P."/>
            <person name="Souciet J.L."/>
        </authorList>
    </citation>
    <scope>NUCLEOTIDE SEQUENCE [LARGE SCALE GENOMIC DNA]</scope>
    <source>
        <strain evidence="19">ATCC 8585 / CBS 2359 / DSM 70799 / NBRC 1267 / NRRL Y-1140 / WM37</strain>
    </source>
</reference>
<proteinExistence type="inferred from homology"/>
<dbReference type="InterPro" id="IPR002933">
    <property type="entry name" value="Peptidase_M20"/>
</dbReference>
<dbReference type="InterPro" id="IPR036264">
    <property type="entry name" value="Bact_exopeptidase_dim_dom"/>
</dbReference>
<keyword evidence="14" id="KW-0325">Glycoprotein</keyword>
<keyword evidence="9" id="KW-0378">Hydrolase</keyword>
<name>Q6CLM3_KLULA</name>
<evidence type="ECO:0000256" key="1">
    <source>
        <dbReference type="ARBA" id="ARBA00001947"/>
    </source>
</evidence>
<evidence type="ECO:0000313" key="18">
    <source>
        <dbReference type="EMBL" id="CAG97873.1"/>
    </source>
</evidence>
<keyword evidence="19" id="KW-1185">Reference proteome</keyword>
<dbReference type="InterPro" id="IPR011650">
    <property type="entry name" value="Peptidase_M20_dimer"/>
</dbReference>
<dbReference type="Gene3D" id="3.40.630.10">
    <property type="entry name" value="Zn peptidases"/>
    <property type="match status" value="1"/>
</dbReference>
<keyword evidence="10 16" id="KW-0862">Zinc</keyword>
<dbReference type="STRING" id="284590.Q6CLM3"/>
<dbReference type="Proteomes" id="UP000000598">
    <property type="component" value="Chromosome F"/>
</dbReference>
<dbReference type="AlphaFoldDB" id="Q6CLM3"/>
<organism evidence="18 19">
    <name type="scientific">Kluyveromyces lactis (strain ATCC 8585 / CBS 2359 / DSM 70799 / NBRC 1267 / NRRL Y-1140 / WM37)</name>
    <name type="common">Yeast</name>
    <name type="synonym">Candida sphaerica</name>
    <dbReference type="NCBI Taxonomy" id="284590"/>
    <lineage>
        <taxon>Eukaryota</taxon>
        <taxon>Fungi</taxon>
        <taxon>Dikarya</taxon>
        <taxon>Ascomycota</taxon>
        <taxon>Saccharomycotina</taxon>
        <taxon>Saccharomycetes</taxon>
        <taxon>Saccharomycetales</taxon>
        <taxon>Saccharomycetaceae</taxon>
        <taxon>Kluyveromyces</taxon>
    </lineage>
</organism>
<keyword evidence="7" id="KW-0812">Transmembrane</keyword>
<dbReference type="KEGG" id="kla:KLLA0_F01903g"/>
<dbReference type="InterPro" id="IPR017141">
    <property type="entry name" value="Pept_M20_carboxypep"/>
</dbReference>
<dbReference type="GO" id="GO:0016020">
    <property type="term" value="C:membrane"/>
    <property type="evidence" value="ECO:0007669"/>
    <property type="project" value="UniProtKB-SubCell"/>
</dbReference>
<comment type="similarity">
    <text evidence="3">Belongs to the peptidase M20A family.</text>
</comment>
<evidence type="ECO:0000259" key="17">
    <source>
        <dbReference type="Pfam" id="PF07687"/>
    </source>
</evidence>
<evidence type="ECO:0000313" key="19">
    <source>
        <dbReference type="Proteomes" id="UP000000598"/>
    </source>
</evidence>
<keyword evidence="11" id="KW-0832">Ubl conjugation</keyword>
<dbReference type="eggNOG" id="KOG2275">
    <property type="taxonomic scope" value="Eukaryota"/>
</dbReference>
<feature type="binding site" evidence="16">
    <location>
        <position position="197"/>
    </location>
    <ligand>
        <name>Zn(2+)</name>
        <dbReference type="ChEBI" id="CHEBI:29105"/>
        <label>1</label>
    </ligand>
</feature>
<dbReference type="Gene3D" id="3.30.70.360">
    <property type="match status" value="1"/>
</dbReference>
<evidence type="ECO:0000256" key="14">
    <source>
        <dbReference type="ARBA" id="ARBA00023180"/>
    </source>
</evidence>
<dbReference type="FunFam" id="3.40.630.10:FF:000098">
    <property type="entry name" value="Gly-Xaa carboxypeptidase"/>
    <property type="match status" value="1"/>
</dbReference>
<evidence type="ECO:0000256" key="10">
    <source>
        <dbReference type="ARBA" id="ARBA00022833"/>
    </source>
</evidence>
<dbReference type="PANTHER" id="PTHR45962:SF1">
    <property type="entry name" value="N-FATTY-ACYL-AMINO ACID SYNTHASE_HYDROLASE PM20D1"/>
    <property type="match status" value="1"/>
</dbReference>
<keyword evidence="5" id="KW-0121">Carboxypeptidase</keyword>
<accession>Q6CLM3</accession>
<feature type="binding site" evidence="16">
    <location>
        <position position="197"/>
    </location>
    <ligand>
        <name>Zn(2+)</name>
        <dbReference type="ChEBI" id="CHEBI:29105"/>
        <label>2</label>
    </ligand>
</feature>
<evidence type="ECO:0000256" key="7">
    <source>
        <dbReference type="ARBA" id="ARBA00022692"/>
    </source>
</evidence>
<evidence type="ECO:0000256" key="6">
    <source>
        <dbReference type="ARBA" id="ARBA00022670"/>
    </source>
</evidence>
<dbReference type="HOGENOM" id="CLU_021802_11_0_1"/>
<keyword evidence="6" id="KW-0645">Protease</keyword>
<dbReference type="OMA" id="VAPSCMT"/>
<dbReference type="InterPro" id="IPR047177">
    <property type="entry name" value="Pept_M20A"/>
</dbReference>
<dbReference type="GO" id="GO:0046872">
    <property type="term" value="F:metal ion binding"/>
    <property type="evidence" value="ECO:0007669"/>
    <property type="project" value="UniProtKB-KW"/>
</dbReference>
<evidence type="ECO:0000256" key="12">
    <source>
        <dbReference type="ARBA" id="ARBA00022989"/>
    </source>
</evidence>
<keyword evidence="8 16" id="KW-0479">Metal-binding</keyword>
<dbReference type="SUPFAM" id="SSF53187">
    <property type="entry name" value="Zn-dependent exopeptidases"/>
    <property type="match status" value="1"/>
</dbReference>
<dbReference type="SUPFAM" id="SSF55031">
    <property type="entry name" value="Bacterial exopeptidase dimerisation domain"/>
    <property type="match status" value="1"/>
</dbReference>
<feature type="binding site" evidence="16">
    <location>
        <position position="260"/>
    </location>
    <ligand>
        <name>Zn(2+)</name>
        <dbReference type="ChEBI" id="CHEBI:29105"/>
        <label>2</label>
    </ligand>
</feature>
<dbReference type="GO" id="GO:0051603">
    <property type="term" value="P:proteolysis involved in protein catabolic process"/>
    <property type="evidence" value="ECO:0007669"/>
    <property type="project" value="TreeGrafter"/>
</dbReference>
<feature type="binding site" evidence="16">
    <location>
        <position position="162"/>
    </location>
    <ligand>
        <name>Zn(2+)</name>
        <dbReference type="ChEBI" id="CHEBI:29105"/>
        <label>2</label>
    </ligand>
</feature>
<dbReference type="InParanoid" id="Q6CLM3"/>
<dbReference type="Pfam" id="PF07687">
    <property type="entry name" value="M20_dimer"/>
    <property type="match status" value="1"/>
</dbReference>
<evidence type="ECO:0000256" key="15">
    <source>
        <dbReference type="PIRSR" id="PIRSR037217-1"/>
    </source>
</evidence>
<dbReference type="Pfam" id="PF01546">
    <property type="entry name" value="Peptidase_M20"/>
    <property type="match status" value="1"/>
</dbReference>
<evidence type="ECO:0000256" key="8">
    <source>
        <dbReference type="ARBA" id="ARBA00022723"/>
    </source>
</evidence>
<evidence type="ECO:0000256" key="16">
    <source>
        <dbReference type="PIRSR" id="PIRSR037217-2"/>
    </source>
</evidence>
<dbReference type="PaxDb" id="284590-Q6CLM3"/>
<dbReference type="EMBL" id="CR382126">
    <property type="protein sequence ID" value="CAG97873.1"/>
    <property type="molecule type" value="Genomic_DNA"/>
</dbReference>
<keyword evidence="12" id="KW-1133">Transmembrane helix</keyword>
<dbReference type="PIRSF" id="PIRSF037217">
    <property type="entry name" value="Carboxypeptidase_S"/>
    <property type="match status" value="1"/>
</dbReference>
<gene>
    <name evidence="18" type="ORF">KLLA0_F01903g</name>
</gene>
<sequence length="578" mass="64814">MLKGGETAQSSSVWLKSALVASVLLLTGFKIFSQLETSNDVVTNVQEFIPYCRDNYEPLAPKVSSKFLNKIDKILNNKEFKDDVAAKLSGAVQIPTVIGDVFPNPKDDLEFYSEFFKLHDYLEKTFPLVHKHFKKEKVNEVGLLYTWEGSDSSLKPVLFMAHQDEVLVNPETVGDWKHPPFSGYYDGESVWGRGSADCKTTLIGELVAMEELLRDGFQPQRTIILLFGFDEESGGEIGARTLSQFVEERYGTDSIFTIMDEGAGVVEVESGLYAAVPITQERGFGNIEITISGPGGHSSVPPKHTNVGILSELVYTLENNSFDYVIEDTHPFLSYYQCVAEFSNKIDPGFRHIIKKAATSYKYRLEFVKALEVFDPLSALTFKTTESIDMFHSGVKVNALPETGSLEINYRIGMHSNAKEVLERTAGITNKIAQNHGYNLTIDGDRVIYSDPQNVGTLNLKMYTYKDPSPRSPSYQDNDKVWDLFAGTIRDYFENRVLSKDEPSKLFITTGTMTANTDTRHLWNLTSHIYRFQGAIFPIELFDIVHSVNEHSPVANVLQLAGFIYQYVLNADGADVGF</sequence>
<evidence type="ECO:0000256" key="2">
    <source>
        <dbReference type="ARBA" id="ARBA00004167"/>
    </source>
</evidence>
<dbReference type="RefSeq" id="XP_455166.1">
    <property type="nucleotide sequence ID" value="XM_455166.1"/>
</dbReference>
<dbReference type="GO" id="GO:0004181">
    <property type="term" value="F:metallocarboxypeptidase activity"/>
    <property type="evidence" value="ECO:0007669"/>
    <property type="project" value="InterPro"/>
</dbReference>